<organism evidence="2 3">
    <name type="scientific">Dufourea novaeangliae</name>
    <name type="common">Sweat bee</name>
    <dbReference type="NCBI Taxonomy" id="178035"/>
    <lineage>
        <taxon>Eukaryota</taxon>
        <taxon>Metazoa</taxon>
        <taxon>Ecdysozoa</taxon>
        <taxon>Arthropoda</taxon>
        <taxon>Hexapoda</taxon>
        <taxon>Insecta</taxon>
        <taxon>Pterygota</taxon>
        <taxon>Neoptera</taxon>
        <taxon>Endopterygota</taxon>
        <taxon>Hymenoptera</taxon>
        <taxon>Apocrita</taxon>
        <taxon>Aculeata</taxon>
        <taxon>Apoidea</taxon>
        <taxon>Anthophila</taxon>
        <taxon>Halictidae</taxon>
        <taxon>Rophitinae</taxon>
        <taxon>Dufourea</taxon>
    </lineage>
</organism>
<reference evidence="2 3" key="1">
    <citation type="submission" date="2015-07" db="EMBL/GenBank/DDBJ databases">
        <title>The genome of Dufourea novaeangliae.</title>
        <authorList>
            <person name="Pan H."/>
            <person name="Kapheim K."/>
        </authorList>
    </citation>
    <scope>NUCLEOTIDE SEQUENCE [LARGE SCALE GENOMIC DNA]</scope>
    <source>
        <strain evidence="2">0120121106</strain>
        <tissue evidence="2">Whole body</tissue>
    </source>
</reference>
<keyword evidence="3" id="KW-1185">Reference proteome</keyword>
<feature type="region of interest" description="Disordered" evidence="1">
    <location>
        <begin position="53"/>
        <end position="100"/>
    </location>
</feature>
<dbReference type="EMBL" id="KQ434772">
    <property type="protein sequence ID" value="KZC03874.1"/>
    <property type="molecule type" value="Genomic_DNA"/>
</dbReference>
<dbReference type="AlphaFoldDB" id="A0A154NXP9"/>
<proteinExistence type="predicted"/>
<protein>
    <submittedName>
        <fullName evidence="2">Uncharacterized protein</fullName>
    </submittedName>
</protein>
<sequence length="100" mass="11538">MYRVRGPGRPVVGDCMGERMKIKRQEEGRGEESHEERRLRTHVHVHLIIPRSEERKFTQPAGNGEHRLTSRGVLQPFARYPPPLSPIGSRQRYTEKAVGL</sequence>
<evidence type="ECO:0000313" key="3">
    <source>
        <dbReference type="Proteomes" id="UP000076502"/>
    </source>
</evidence>
<name>A0A154NXP9_DUFNO</name>
<evidence type="ECO:0000256" key="1">
    <source>
        <dbReference type="SAM" id="MobiDB-lite"/>
    </source>
</evidence>
<dbReference type="Proteomes" id="UP000076502">
    <property type="component" value="Unassembled WGS sequence"/>
</dbReference>
<evidence type="ECO:0000313" key="2">
    <source>
        <dbReference type="EMBL" id="KZC03874.1"/>
    </source>
</evidence>
<accession>A0A154NXP9</accession>
<gene>
    <name evidence="2" type="ORF">WN55_00053</name>
</gene>